<dbReference type="Proteomes" id="UP001305498">
    <property type="component" value="Chromosome"/>
</dbReference>
<evidence type="ECO:0000256" key="1">
    <source>
        <dbReference type="ARBA" id="ARBA00022630"/>
    </source>
</evidence>
<dbReference type="Gene3D" id="3.20.20.30">
    <property type="entry name" value="Luciferase-like domain"/>
    <property type="match status" value="1"/>
</dbReference>
<evidence type="ECO:0000259" key="5">
    <source>
        <dbReference type="Pfam" id="PF00296"/>
    </source>
</evidence>
<dbReference type="GO" id="GO:0016705">
    <property type="term" value="F:oxidoreductase activity, acting on paired donors, with incorporation or reduction of molecular oxygen"/>
    <property type="evidence" value="ECO:0007669"/>
    <property type="project" value="InterPro"/>
</dbReference>
<dbReference type="SUPFAM" id="SSF51679">
    <property type="entry name" value="Bacterial luciferase-like"/>
    <property type="match status" value="1"/>
</dbReference>
<dbReference type="InterPro" id="IPR051260">
    <property type="entry name" value="Diverse_substr_monoxygenases"/>
</dbReference>
<keyword evidence="1" id="KW-0285">Flavoprotein</keyword>
<keyword evidence="7" id="KW-1185">Reference proteome</keyword>
<dbReference type="PANTHER" id="PTHR30011">
    <property type="entry name" value="ALKANESULFONATE MONOOXYGENASE-RELATED"/>
    <property type="match status" value="1"/>
</dbReference>
<accession>A0AA97FFW9</accession>
<evidence type="ECO:0000313" key="6">
    <source>
        <dbReference type="EMBL" id="WOF22736.1"/>
    </source>
</evidence>
<dbReference type="RefSeq" id="WP_317139207.1">
    <property type="nucleotide sequence ID" value="NZ_CP118157.1"/>
</dbReference>
<dbReference type="GO" id="GO:0004497">
    <property type="term" value="F:monooxygenase activity"/>
    <property type="evidence" value="ECO:0007669"/>
    <property type="project" value="UniProtKB-KW"/>
</dbReference>
<evidence type="ECO:0000256" key="3">
    <source>
        <dbReference type="ARBA" id="ARBA00023002"/>
    </source>
</evidence>
<evidence type="ECO:0000256" key="4">
    <source>
        <dbReference type="ARBA" id="ARBA00023033"/>
    </source>
</evidence>
<reference evidence="6 7" key="1">
    <citation type="submission" date="2023-02" db="EMBL/GenBank/DDBJ databases">
        <title>Microbacterium betulae sp. nov., isolated from birch wood.</title>
        <authorList>
            <person name="Pasciak M."/>
            <person name="Pawlik K.J."/>
            <person name="Martynowski D."/>
            <person name="Laczmanski L."/>
            <person name="Ciekot J."/>
            <person name="Szponar B."/>
            <person name="Wojcik-Fatla A."/>
            <person name="Mackiewicz B."/>
            <person name="Farian E."/>
            <person name="Cholewa G."/>
            <person name="Cholewa A."/>
            <person name="Dutkiewicz J."/>
        </authorList>
    </citation>
    <scope>NUCLEOTIDE SEQUENCE [LARGE SCALE GENOMIC DNA]</scope>
    <source>
        <strain evidence="6 7">AB</strain>
    </source>
</reference>
<dbReference type="AlphaFoldDB" id="A0AA97FFW9"/>
<dbReference type="InterPro" id="IPR011251">
    <property type="entry name" value="Luciferase-like_dom"/>
</dbReference>
<name>A0AA97FFW9_9MICO</name>
<evidence type="ECO:0000313" key="7">
    <source>
        <dbReference type="Proteomes" id="UP001305498"/>
    </source>
</evidence>
<dbReference type="PANTHER" id="PTHR30011:SF16">
    <property type="entry name" value="C2H2 FINGER DOMAIN TRANSCRIPTION FACTOR (EUROFUNG)-RELATED"/>
    <property type="match status" value="1"/>
</dbReference>
<keyword evidence="2" id="KW-0288">FMN</keyword>
<gene>
    <name evidence="6" type="ORF">N8K70_15280</name>
</gene>
<sequence length="317" mass="33106">MTQPARPVDIGVLVPVGHAPGEEFEDWAGSVRRWEDLGVTALVVEDDGAGDVTALEPLTLLSALATATERIGLVASVPADGEAAYAFARKIASLDHLSAGRAGWRLVASRTVAGGWVTPSDGDRAAYADEVVEAVRGLWDTVADDAFPRDQESGVFLDRRGRRTLDHRGTHVVTSGPINVSRPPQGHPVLVQTAASADELSAAARRADVVVVDDAAVATGLDAALAAHGRARETVRAWRRVPGAAPPDTLVERVAAETLDGVLLAFDDVRTADGALSRLLPLLRERGLAGSRGSGTLRAALSLPRPALAIADMEADA</sequence>
<organism evidence="6 7">
    <name type="scientific">Microbacterium betulae</name>
    <dbReference type="NCBI Taxonomy" id="2981139"/>
    <lineage>
        <taxon>Bacteria</taxon>
        <taxon>Bacillati</taxon>
        <taxon>Actinomycetota</taxon>
        <taxon>Actinomycetes</taxon>
        <taxon>Micrococcales</taxon>
        <taxon>Microbacteriaceae</taxon>
        <taxon>Microbacterium</taxon>
    </lineage>
</organism>
<keyword evidence="4" id="KW-0503">Monooxygenase</keyword>
<dbReference type="EMBL" id="CP118157">
    <property type="protein sequence ID" value="WOF22736.1"/>
    <property type="molecule type" value="Genomic_DNA"/>
</dbReference>
<evidence type="ECO:0000256" key="2">
    <source>
        <dbReference type="ARBA" id="ARBA00022643"/>
    </source>
</evidence>
<dbReference type="Pfam" id="PF00296">
    <property type="entry name" value="Bac_luciferase"/>
    <property type="match status" value="1"/>
</dbReference>
<feature type="domain" description="Luciferase-like" evidence="5">
    <location>
        <begin position="17"/>
        <end position="236"/>
    </location>
</feature>
<protein>
    <submittedName>
        <fullName evidence="6">LLM class flavin-dependent oxidoreductase</fullName>
    </submittedName>
</protein>
<proteinExistence type="predicted"/>
<dbReference type="InterPro" id="IPR036661">
    <property type="entry name" value="Luciferase-like_sf"/>
</dbReference>
<dbReference type="KEGG" id="mbet:N8K70_15280"/>
<keyword evidence="3" id="KW-0560">Oxidoreductase</keyword>